<sequence>MQLSNEDNLRLNVLLAQPLQAVRINESTMTVHALTERGEAKVRLNPTARDEQYLRWVRELLSMKVTGSPGGYPIFLKRWTRMGHARNNLDQMLLLGEPEAVAAVVYTPGLSHDIAKRAWWASPSATNARCLLENPEVVAGELGKELTAYLLEFLPFEEIQLDVVDTVRLCLQGELISPAERSKLWERAKRKNPFYIGFLHADPTYIPLPAKPHRHHADLTAQLAMQLEAGNPYAQALSQTLNSAGQNWLRALQLALEKPVDQEVVISLFIAIDKRFPLPLPESRGVRDLNTALQRAEQFCHTDDDCPADAKAVRDTLNPDTLPLFKAMLILAQMGEDSLIPYFGGNDSVGSVMRKRLEPLIKPLLAQTTLLLLR</sequence>
<dbReference type="Proteomes" id="UP001229862">
    <property type="component" value="Chromosome"/>
</dbReference>
<protein>
    <recommendedName>
        <fullName evidence="2">Sulfur reduction protein DsrS</fullName>
    </recommendedName>
</protein>
<evidence type="ECO:0000313" key="1">
    <source>
        <dbReference type="EMBL" id="WML85425.1"/>
    </source>
</evidence>
<dbReference type="AlphaFoldDB" id="A0AA51MK95"/>
<gene>
    <name evidence="1" type="ORF">RCG00_14090</name>
</gene>
<reference evidence="1" key="1">
    <citation type="submission" date="2023-08" db="EMBL/GenBank/DDBJ databases">
        <title>New molecular markers tilS and rpoB for phylogenetic and monitoring studies of the genus Thiothrix biodiversity.</title>
        <authorList>
            <person name="Ravin N.V."/>
            <person name="Smolyakov D."/>
            <person name="Markov N.D."/>
            <person name="Beletsky A.V."/>
            <person name="Mardanov A.V."/>
            <person name="Rudenko T.S."/>
            <person name="Grabovich M.Y."/>
        </authorList>
    </citation>
    <scope>NUCLEOTIDE SEQUENCE</scope>
    <source>
        <strain evidence="1">DNT52</strain>
    </source>
</reference>
<name>A0AA51MK95_9GAMM</name>
<dbReference type="EMBL" id="CP133217">
    <property type="protein sequence ID" value="WML85425.1"/>
    <property type="molecule type" value="Genomic_DNA"/>
</dbReference>
<organism evidence="1">
    <name type="scientific">Thiothrix subterranea</name>
    <dbReference type="NCBI Taxonomy" id="2735563"/>
    <lineage>
        <taxon>Bacteria</taxon>
        <taxon>Pseudomonadati</taxon>
        <taxon>Pseudomonadota</taxon>
        <taxon>Gammaproteobacteria</taxon>
        <taxon>Thiotrichales</taxon>
        <taxon>Thiotrichaceae</taxon>
        <taxon>Thiothrix</taxon>
    </lineage>
</organism>
<accession>A0AA51MK95</accession>
<evidence type="ECO:0008006" key="2">
    <source>
        <dbReference type="Google" id="ProtNLM"/>
    </source>
</evidence>
<proteinExistence type="predicted"/>
<dbReference type="RefSeq" id="WP_308871703.1">
    <property type="nucleotide sequence ID" value="NZ_CP133217.1"/>
</dbReference>